<gene>
    <name evidence="2" type="ORF">RHOBADRAFT_50738</name>
</gene>
<sequence>MNPTTPPPFSSIPLVSLYTPNSPFPPDHLDPTKDSYFVSPPSTGKSTEFPHTALDGRSDTSEVVRPRRRLRDWRAGWSWTWSWSGVETAVWAAVPLVLFAVGFGLLCAAMFDNAPSRAFLSVVEVNGTGRLDYYIFQACATASGSTKRMCTPLATKVNFVPALTTVSPSLLGFSSLQLPFRSTQTPSIFLSSLIFLVVSAVLYVPLWTLAYFPHARLPSPVVRLARYSAGTVFDLSGLLALLSFVFTLTIGVGVLLQAQGAAYNFTQAYRYGALASPATVAQLANPAWVPQIGGGFKVVWAACTFSGLAMLAVRVSVFNGMDERVEWPADEKR</sequence>
<keyword evidence="1" id="KW-0812">Transmembrane</keyword>
<protein>
    <submittedName>
        <fullName evidence="2">Uncharacterized protein</fullName>
    </submittedName>
</protein>
<dbReference type="Proteomes" id="UP000053890">
    <property type="component" value="Unassembled WGS sequence"/>
</dbReference>
<name>A0A194SCB7_RHOGW</name>
<proteinExistence type="predicted"/>
<feature type="transmembrane region" description="Helical" evidence="1">
    <location>
        <begin position="188"/>
        <end position="212"/>
    </location>
</feature>
<feature type="transmembrane region" description="Helical" evidence="1">
    <location>
        <begin position="298"/>
        <end position="317"/>
    </location>
</feature>
<dbReference type="OrthoDB" id="2528749at2759"/>
<dbReference type="GeneID" id="28975919"/>
<accession>A0A194SCB7</accession>
<dbReference type="EMBL" id="KQ474073">
    <property type="protein sequence ID" value="KPV78247.1"/>
    <property type="molecule type" value="Genomic_DNA"/>
</dbReference>
<feature type="transmembrane region" description="Helical" evidence="1">
    <location>
        <begin position="157"/>
        <end position="176"/>
    </location>
</feature>
<keyword evidence="1" id="KW-0472">Membrane</keyword>
<evidence type="ECO:0000313" key="3">
    <source>
        <dbReference type="Proteomes" id="UP000053890"/>
    </source>
</evidence>
<dbReference type="RefSeq" id="XP_018274296.1">
    <property type="nucleotide sequence ID" value="XM_018415471.1"/>
</dbReference>
<reference evidence="2 3" key="1">
    <citation type="journal article" date="2015" name="Front. Microbiol.">
        <title>Genome sequence of the plant growth promoting endophytic yeast Rhodotorula graminis WP1.</title>
        <authorList>
            <person name="Firrincieli A."/>
            <person name="Otillar R."/>
            <person name="Salamov A."/>
            <person name="Schmutz J."/>
            <person name="Khan Z."/>
            <person name="Redman R.S."/>
            <person name="Fleck N.D."/>
            <person name="Lindquist E."/>
            <person name="Grigoriev I.V."/>
            <person name="Doty S.L."/>
        </authorList>
    </citation>
    <scope>NUCLEOTIDE SEQUENCE [LARGE SCALE GENOMIC DNA]</scope>
    <source>
        <strain evidence="2 3">WP1</strain>
    </source>
</reference>
<keyword evidence="1" id="KW-1133">Transmembrane helix</keyword>
<evidence type="ECO:0000256" key="1">
    <source>
        <dbReference type="SAM" id="Phobius"/>
    </source>
</evidence>
<dbReference type="AlphaFoldDB" id="A0A194SCB7"/>
<evidence type="ECO:0000313" key="2">
    <source>
        <dbReference type="EMBL" id="KPV78247.1"/>
    </source>
</evidence>
<feature type="transmembrane region" description="Helical" evidence="1">
    <location>
        <begin position="89"/>
        <end position="111"/>
    </location>
</feature>
<dbReference type="OMA" id="WTLAYFP"/>
<organism evidence="2 3">
    <name type="scientific">Rhodotorula graminis (strain WP1)</name>
    <dbReference type="NCBI Taxonomy" id="578459"/>
    <lineage>
        <taxon>Eukaryota</taxon>
        <taxon>Fungi</taxon>
        <taxon>Dikarya</taxon>
        <taxon>Basidiomycota</taxon>
        <taxon>Pucciniomycotina</taxon>
        <taxon>Microbotryomycetes</taxon>
        <taxon>Sporidiobolales</taxon>
        <taxon>Sporidiobolaceae</taxon>
        <taxon>Rhodotorula</taxon>
    </lineage>
</organism>
<feature type="transmembrane region" description="Helical" evidence="1">
    <location>
        <begin position="232"/>
        <end position="256"/>
    </location>
</feature>
<keyword evidence="3" id="KW-1185">Reference proteome</keyword>